<keyword evidence="5" id="KW-1185">Reference proteome</keyword>
<dbReference type="AlphaFoldDB" id="A0A8H6L0B4"/>
<dbReference type="GeneID" id="59292566"/>
<dbReference type="InterPro" id="IPR002110">
    <property type="entry name" value="Ankyrin_rpt"/>
</dbReference>
<reference evidence="4 5" key="1">
    <citation type="journal article" date="2020" name="Genomics">
        <title>Complete, high-quality genomes from long-read metagenomic sequencing of two wolf lichen thalli reveals enigmatic genome architecture.</title>
        <authorList>
            <person name="McKenzie S.K."/>
            <person name="Walston R.F."/>
            <person name="Allen J.L."/>
        </authorList>
    </citation>
    <scope>NUCLEOTIDE SEQUENCE [LARGE SCALE GENOMIC DNA]</scope>
    <source>
        <strain evidence="4">WasteWater2</strain>
    </source>
</reference>
<evidence type="ECO:0000313" key="4">
    <source>
        <dbReference type="EMBL" id="KAF6230804.1"/>
    </source>
</evidence>
<dbReference type="PROSITE" id="PS50088">
    <property type="entry name" value="ANK_REPEAT"/>
    <property type="match status" value="1"/>
</dbReference>
<dbReference type="RefSeq" id="XP_037160237.1">
    <property type="nucleotide sequence ID" value="XM_037312805.1"/>
</dbReference>
<evidence type="ECO:0000256" key="2">
    <source>
        <dbReference type="ARBA" id="ARBA00023043"/>
    </source>
</evidence>
<sequence>MAFAAAWSGERVVEAMLKRGGAGNTTEEVMIEAAKTGGTIFHLMLRHGGKVTDTVLDVAASYCDAQLWQVLLEQGYESSINMKRLKLAALNYVHGNAVLSLFLDHVDDTTIANEMPGLIHQLAREIWEYKRMRQLLDRAKDVRVSQDMLLAATSNPSSAWLGIVKMFLERSSEVQITEDMLLAATSNPSADRLGIVKMFLERSSEVQITEDMLLVAAGDEHSGMELIQMFLERRGEADISEPVLMAAARNCKQGSQVMQLLLEQDRAADLTEDVLICAAQYSNVDLVLEILERSEIKRIPGGLLKTAAANGSCGDELVRLLLARAEITEFPENVLVEAVGNDGKGTEVIQVLEETFGRISMTESLLAKCVHRAVLGTVKLLLDRTDPVQITKEVLISALSNSDDVQRNVLRAVAEKSLHVPVTADVLRLAAERGPVTLFRFFWNRYPRSPVQEDLINAAARSNDYTTFKSLLDDVDSVEIGEETMRAIVANVHNAGILFDLLLQQGLQADTTEGVPEILLMNGGIKVKCSSPTPLRLSSGLKVTEDLFRIAASLGDVKFLQKLSEFCGLKSTPEKWLDIARLRNAVLGDDIDLLKALIGRGVEPDVAAPNGETLLVVAVRYCNELAVQILLAAGALPDGGPMLKHSPLCEAAEYGEYDKVKILVNAGASLNFRDHKGRTPPMIAKQNRRFRVFKYLEQCRAEQEKGGRETPETT</sequence>
<dbReference type="Pfam" id="PF23397">
    <property type="entry name" value="DUF7104"/>
    <property type="match status" value="4"/>
</dbReference>
<dbReference type="OrthoDB" id="3941259at2759"/>
<dbReference type="Gene3D" id="1.25.40.20">
    <property type="entry name" value="Ankyrin repeat-containing domain"/>
    <property type="match status" value="2"/>
</dbReference>
<evidence type="ECO:0000313" key="5">
    <source>
        <dbReference type="Proteomes" id="UP000578531"/>
    </source>
</evidence>
<name>A0A8H6L0B4_9LECA</name>
<dbReference type="InterPro" id="IPR055530">
    <property type="entry name" value="DUF7104"/>
</dbReference>
<keyword evidence="2 3" id="KW-0040">ANK repeat</keyword>
<dbReference type="SMART" id="SM00248">
    <property type="entry name" value="ANK"/>
    <property type="match status" value="5"/>
</dbReference>
<accession>A0A8H6L0B4</accession>
<organism evidence="4 5">
    <name type="scientific">Letharia columbiana</name>
    <dbReference type="NCBI Taxonomy" id="112416"/>
    <lineage>
        <taxon>Eukaryota</taxon>
        <taxon>Fungi</taxon>
        <taxon>Dikarya</taxon>
        <taxon>Ascomycota</taxon>
        <taxon>Pezizomycotina</taxon>
        <taxon>Lecanoromycetes</taxon>
        <taxon>OSLEUM clade</taxon>
        <taxon>Lecanoromycetidae</taxon>
        <taxon>Lecanorales</taxon>
        <taxon>Lecanorineae</taxon>
        <taxon>Parmeliaceae</taxon>
        <taxon>Letharia</taxon>
    </lineage>
</organism>
<gene>
    <name evidence="4" type="ORF">HO173_010920</name>
</gene>
<dbReference type="PROSITE" id="PS50297">
    <property type="entry name" value="ANK_REP_REGION"/>
    <property type="match status" value="1"/>
</dbReference>
<feature type="repeat" description="ANK" evidence="3">
    <location>
        <begin position="643"/>
        <end position="675"/>
    </location>
</feature>
<dbReference type="SUPFAM" id="SSF48403">
    <property type="entry name" value="Ankyrin repeat"/>
    <property type="match status" value="1"/>
</dbReference>
<evidence type="ECO:0000256" key="1">
    <source>
        <dbReference type="ARBA" id="ARBA00022737"/>
    </source>
</evidence>
<dbReference type="PANTHER" id="PTHR24178">
    <property type="entry name" value="MOLTING PROTEIN MLT-4"/>
    <property type="match status" value="1"/>
</dbReference>
<dbReference type="InterPro" id="IPR036770">
    <property type="entry name" value="Ankyrin_rpt-contain_sf"/>
</dbReference>
<keyword evidence="1" id="KW-0677">Repeat</keyword>
<protein>
    <submittedName>
        <fullName evidence="4">Uncharacterized protein</fullName>
    </submittedName>
</protein>
<dbReference type="Pfam" id="PF12796">
    <property type="entry name" value="Ank_2"/>
    <property type="match status" value="1"/>
</dbReference>
<proteinExistence type="predicted"/>
<dbReference type="EMBL" id="JACCJC010000064">
    <property type="protein sequence ID" value="KAF6230804.1"/>
    <property type="molecule type" value="Genomic_DNA"/>
</dbReference>
<dbReference type="Proteomes" id="UP000578531">
    <property type="component" value="Unassembled WGS sequence"/>
</dbReference>
<comment type="caution">
    <text evidence="4">The sequence shown here is derived from an EMBL/GenBank/DDBJ whole genome shotgun (WGS) entry which is preliminary data.</text>
</comment>
<evidence type="ECO:0000256" key="3">
    <source>
        <dbReference type="PROSITE-ProRule" id="PRU00023"/>
    </source>
</evidence>